<dbReference type="InterPro" id="IPR052818">
    <property type="entry name" value="NEDD1_Spindle_Assembly"/>
</dbReference>
<dbReference type="PANTHER" id="PTHR44414:SF1">
    <property type="entry name" value="PROTEIN NEDD1"/>
    <property type="match status" value="1"/>
</dbReference>
<name>A0A4W3KL00_CALMI</name>
<evidence type="ECO:0000256" key="1">
    <source>
        <dbReference type="ARBA" id="ARBA00022574"/>
    </source>
</evidence>
<keyword evidence="1 3" id="KW-0853">WD repeat</keyword>
<dbReference type="PANTHER" id="PTHR44414">
    <property type="entry name" value="PROTEIN NEDD1"/>
    <property type="match status" value="1"/>
</dbReference>
<reference evidence="4" key="4">
    <citation type="submission" date="2025-08" db="UniProtKB">
        <authorList>
            <consortium name="Ensembl"/>
        </authorList>
    </citation>
    <scope>IDENTIFICATION</scope>
</reference>
<dbReference type="Ensembl" id="ENSCMIT00000049949.1">
    <property type="protein sequence ID" value="ENSCMIP00000049270.1"/>
    <property type="gene ID" value="ENSCMIG00000020073.1"/>
</dbReference>
<dbReference type="InterPro" id="IPR036322">
    <property type="entry name" value="WD40_repeat_dom_sf"/>
</dbReference>
<dbReference type="Gene3D" id="2.130.10.10">
    <property type="entry name" value="YVTN repeat-like/Quinoprotein amine dehydrogenase"/>
    <property type="match status" value="2"/>
</dbReference>
<evidence type="ECO:0000313" key="4">
    <source>
        <dbReference type="Ensembl" id="ENSCMIP00000049270.1"/>
    </source>
</evidence>
<dbReference type="GO" id="GO:0005814">
    <property type="term" value="C:centriole"/>
    <property type="evidence" value="ECO:0007669"/>
    <property type="project" value="TreeGrafter"/>
</dbReference>
<dbReference type="GO" id="GO:0007020">
    <property type="term" value="P:microtubule nucleation"/>
    <property type="evidence" value="ECO:0007669"/>
    <property type="project" value="TreeGrafter"/>
</dbReference>
<dbReference type="PROSITE" id="PS50082">
    <property type="entry name" value="WD_REPEATS_2"/>
    <property type="match status" value="1"/>
</dbReference>
<dbReference type="AlphaFoldDB" id="A0A4W3KL00"/>
<evidence type="ECO:0000256" key="2">
    <source>
        <dbReference type="ARBA" id="ARBA00022737"/>
    </source>
</evidence>
<accession>A0A4W3KL00</accession>
<dbReference type="STRING" id="7868.ENSCMIP00000049270"/>
<dbReference type="Pfam" id="PF00400">
    <property type="entry name" value="WD40"/>
    <property type="match status" value="3"/>
</dbReference>
<keyword evidence="5" id="KW-1185">Reference proteome</keyword>
<feature type="repeat" description="WD" evidence="3">
    <location>
        <begin position="81"/>
        <end position="114"/>
    </location>
</feature>
<dbReference type="GO" id="GO:0005737">
    <property type="term" value="C:cytoplasm"/>
    <property type="evidence" value="ECO:0007669"/>
    <property type="project" value="TreeGrafter"/>
</dbReference>
<dbReference type="InParanoid" id="A0A4W3KL00"/>
<dbReference type="GeneTree" id="ENSGT00940000164439"/>
<dbReference type="InterPro" id="IPR019775">
    <property type="entry name" value="WD40_repeat_CS"/>
</dbReference>
<dbReference type="PROSITE" id="PS00678">
    <property type="entry name" value="WD_REPEATS_1"/>
    <property type="match status" value="1"/>
</dbReference>
<reference evidence="5" key="3">
    <citation type="journal article" date="2014" name="Nature">
        <title>Elephant shark genome provides unique insights into gnathostome evolution.</title>
        <authorList>
            <consortium name="International Elephant Shark Genome Sequencing Consortium"/>
            <person name="Venkatesh B."/>
            <person name="Lee A.P."/>
            <person name="Ravi V."/>
            <person name="Maurya A.K."/>
            <person name="Lian M.M."/>
            <person name="Swann J.B."/>
            <person name="Ohta Y."/>
            <person name="Flajnik M.F."/>
            <person name="Sutoh Y."/>
            <person name="Kasahara M."/>
            <person name="Hoon S."/>
            <person name="Gangu V."/>
            <person name="Roy S.W."/>
            <person name="Irimia M."/>
            <person name="Korzh V."/>
            <person name="Kondrychyn I."/>
            <person name="Lim Z.W."/>
            <person name="Tay B.H."/>
            <person name="Tohari S."/>
            <person name="Kong K.W."/>
            <person name="Ho S."/>
            <person name="Lorente-Galdos B."/>
            <person name="Quilez J."/>
            <person name="Marques-Bonet T."/>
            <person name="Raney B.J."/>
            <person name="Ingham P.W."/>
            <person name="Tay A."/>
            <person name="Hillier L.W."/>
            <person name="Minx P."/>
            <person name="Boehm T."/>
            <person name="Wilson R.K."/>
            <person name="Brenner S."/>
            <person name="Warren W.C."/>
        </authorList>
    </citation>
    <scope>NUCLEOTIDE SEQUENCE [LARGE SCALE GENOMIC DNA]</scope>
</reference>
<keyword evidence="2" id="KW-0677">Repeat</keyword>
<dbReference type="GO" id="GO:0000278">
    <property type="term" value="P:mitotic cell cycle"/>
    <property type="evidence" value="ECO:0007669"/>
    <property type="project" value="TreeGrafter"/>
</dbReference>
<dbReference type="GO" id="GO:0036064">
    <property type="term" value="C:ciliary basal body"/>
    <property type="evidence" value="ECO:0007669"/>
    <property type="project" value="TreeGrafter"/>
</dbReference>
<reference evidence="4" key="5">
    <citation type="submission" date="2025-09" db="UniProtKB">
        <authorList>
            <consortium name="Ensembl"/>
        </authorList>
    </citation>
    <scope>IDENTIFICATION</scope>
</reference>
<evidence type="ECO:0000256" key="3">
    <source>
        <dbReference type="PROSITE-ProRule" id="PRU00221"/>
    </source>
</evidence>
<sequence>MEEILKLVSAGDCIQIWNLLLFSPDAHFNPHTSGHEVSSLSWNSNNRFLVSAASSGDRICVSSCKTKPVLLHSFAEQRGQTCVSLNSESDMILSGGADGSVNIWNMKTNKLHKSYKGHRDAVTCLVSNWNDRCILSGSRFGQIILHNSTTAEINGTFCSPSQQAVNDVQVCPWNQALMGSALADGSVMLWDLNTLQLRHSFTCVHKAPASALRFSPVNELLMVSVGLDKQIVNFDIRSRIALQRVRTDSPLTAFEFLPNGTTLLVGSSQGKISLYDFRNMGYPVKVTKAHESAVRCIKLQNVRGKFQAGQLTSSNKVKQKASCSLIGTDCSVQDVNILLGGRFSNFTPNPHLVQLGKRDFLSRSSLGEIFSPIRSDLSSVNTSSSTEDTISPKCPVSKCCPRSEAGGESNGQKLGFVQSVVETNKGLELLSKAHTSTEDKSDQEKGLRNCNLGPETIDQTLHPKTVADSLKSLPAMQSGTTGQRSSLVKPQILKHVLEETFEKFSEARHQEMSRLQLGMIHEFQLQEIAIGEAMFEHFAVRDALLEELAALRKENKRLKMFH</sequence>
<dbReference type="SUPFAM" id="SSF50978">
    <property type="entry name" value="WD40 repeat-like"/>
    <property type="match status" value="1"/>
</dbReference>
<organism evidence="4 5">
    <name type="scientific">Callorhinchus milii</name>
    <name type="common">Ghost shark</name>
    <dbReference type="NCBI Taxonomy" id="7868"/>
    <lineage>
        <taxon>Eukaryota</taxon>
        <taxon>Metazoa</taxon>
        <taxon>Chordata</taxon>
        <taxon>Craniata</taxon>
        <taxon>Vertebrata</taxon>
        <taxon>Chondrichthyes</taxon>
        <taxon>Holocephali</taxon>
        <taxon>Chimaeriformes</taxon>
        <taxon>Callorhinchidae</taxon>
        <taxon>Callorhinchus</taxon>
    </lineage>
</organism>
<protein>
    <submittedName>
        <fullName evidence="4">Protein NEDD1-like</fullName>
    </submittedName>
</protein>
<evidence type="ECO:0000313" key="5">
    <source>
        <dbReference type="Proteomes" id="UP000314986"/>
    </source>
</evidence>
<dbReference type="InterPro" id="IPR001680">
    <property type="entry name" value="WD40_rpt"/>
</dbReference>
<dbReference type="InterPro" id="IPR015943">
    <property type="entry name" value="WD40/YVTN_repeat-like_dom_sf"/>
</dbReference>
<dbReference type="GO" id="GO:0043015">
    <property type="term" value="F:gamma-tubulin binding"/>
    <property type="evidence" value="ECO:0007669"/>
    <property type="project" value="TreeGrafter"/>
</dbReference>
<dbReference type="GO" id="GO:0000922">
    <property type="term" value="C:spindle pole"/>
    <property type="evidence" value="ECO:0007669"/>
    <property type="project" value="TreeGrafter"/>
</dbReference>
<reference evidence="5" key="2">
    <citation type="journal article" date="2007" name="PLoS Biol.">
        <title>Survey sequencing and comparative analysis of the elephant shark (Callorhinchus milii) genome.</title>
        <authorList>
            <person name="Venkatesh B."/>
            <person name="Kirkness E.F."/>
            <person name="Loh Y.H."/>
            <person name="Halpern A.L."/>
            <person name="Lee A.P."/>
            <person name="Johnson J."/>
            <person name="Dandona N."/>
            <person name="Viswanathan L.D."/>
            <person name="Tay A."/>
            <person name="Venter J.C."/>
            <person name="Strausberg R.L."/>
            <person name="Brenner S."/>
        </authorList>
    </citation>
    <scope>NUCLEOTIDE SEQUENCE [LARGE SCALE GENOMIC DNA]</scope>
</reference>
<proteinExistence type="predicted"/>
<reference evidence="5" key="1">
    <citation type="journal article" date="2006" name="Science">
        <title>Ancient noncoding elements conserved in the human genome.</title>
        <authorList>
            <person name="Venkatesh B."/>
            <person name="Kirkness E.F."/>
            <person name="Loh Y.H."/>
            <person name="Halpern A.L."/>
            <person name="Lee A.P."/>
            <person name="Johnson J."/>
            <person name="Dandona N."/>
            <person name="Viswanathan L.D."/>
            <person name="Tay A."/>
            <person name="Venter J.C."/>
            <person name="Strausberg R.L."/>
            <person name="Brenner S."/>
        </authorList>
    </citation>
    <scope>NUCLEOTIDE SEQUENCE [LARGE SCALE GENOMIC DNA]</scope>
</reference>
<dbReference type="GO" id="GO:0005813">
    <property type="term" value="C:centrosome"/>
    <property type="evidence" value="ECO:0007669"/>
    <property type="project" value="TreeGrafter"/>
</dbReference>
<dbReference type="Proteomes" id="UP000314986">
    <property type="component" value="Unassembled WGS sequence"/>
</dbReference>
<dbReference type="SMART" id="SM00320">
    <property type="entry name" value="WD40"/>
    <property type="match status" value="6"/>
</dbReference>